<dbReference type="OrthoDB" id="9806050at2"/>
<protein>
    <recommendedName>
        <fullName evidence="1">Heat shock protein HspQ</fullName>
    </recommendedName>
</protein>
<gene>
    <name evidence="3" type="primary">hspQ</name>
    <name evidence="3" type="ORF">DKW60_05375</name>
</gene>
<accession>A0A317CMK3</accession>
<dbReference type="Proteomes" id="UP000245539">
    <property type="component" value="Unassembled WGS sequence"/>
</dbReference>
<sequence length="105" mass="12247">MDIRRAEYNIGQVIYHKHYNFRGVIVDVDAEFEGDDEWYDEHAKNNPPKDAPWYHVLVDEDTVMAYVSEQNICSDVSDLEVDNPMLLNMLAADDKGQYHTLRTLN</sequence>
<dbReference type="GO" id="GO:0003677">
    <property type="term" value="F:DNA binding"/>
    <property type="evidence" value="ECO:0007669"/>
    <property type="project" value="UniProtKB-UniRule"/>
</dbReference>
<name>A0A317CMK3_9GAMM</name>
<dbReference type="Gene3D" id="2.30.30.390">
    <property type="entry name" value="Hemimethylated DNA-binding domain"/>
    <property type="match status" value="1"/>
</dbReference>
<dbReference type="Pfam" id="PF08755">
    <property type="entry name" value="YccV-like"/>
    <property type="match status" value="1"/>
</dbReference>
<evidence type="ECO:0000313" key="4">
    <source>
        <dbReference type="Proteomes" id="UP000245539"/>
    </source>
</evidence>
<dbReference type="NCBIfam" id="TIGR02097">
    <property type="entry name" value="yccV"/>
    <property type="match status" value="1"/>
</dbReference>
<dbReference type="RefSeq" id="WP_109836645.1">
    <property type="nucleotide sequence ID" value="NZ_QGKM01000010.1"/>
</dbReference>
<dbReference type="SMART" id="SM00992">
    <property type="entry name" value="YccV-like"/>
    <property type="match status" value="1"/>
</dbReference>
<proteinExistence type="predicted"/>
<dbReference type="InterPro" id="IPR036623">
    <property type="entry name" value="Hemimethylated_DNA-bd_sf"/>
</dbReference>
<organism evidence="3 4">
    <name type="scientific">Leucothrix pacifica</name>
    <dbReference type="NCBI Taxonomy" id="1247513"/>
    <lineage>
        <taxon>Bacteria</taxon>
        <taxon>Pseudomonadati</taxon>
        <taxon>Pseudomonadota</taxon>
        <taxon>Gammaproteobacteria</taxon>
        <taxon>Thiotrichales</taxon>
        <taxon>Thiotrichaceae</taxon>
        <taxon>Leucothrix</taxon>
    </lineage>
</organism>
<dbReference type="AlphaFoldDB" id="A0A317CMK3"/>
<evidence type="ECO:0000256" key="1">
    <source>
        <dbReference type="NCBIfam" id="TIGR02097"/>
    </source>
</evidence>
<keyword evidence="4" id="KW-1185">Reference proteome</keyword>
<dbReference type="SUPFAM" id="SSF141255">
    <property type="entry name" value="YccV-like"/>
    <property type="match status" value="1"/>
</dbReference>
<feature type="domain" description="Hemimethylated DNA-binding" evidence="2">
    <location>
        <begin position="5"/>
        <end position="101"/>
    </location>
</feature>
<comment type="caution">
    <text evidence="3">The sequence shown here is derived from an EMBL/GenBank/DDBJ whole genome shotgun (WGS) entry which is preliminary data.</text>
</comment>
<evidence type="ECO:0000259" key="2">
    <source>
        <dbReference type="SMART" id="SM00992"/>
    </source>
</evidence>
<dbReference type="InterPro" id="IPR011722">
    <property type="entry name" value="Hemimethylated_DNA-bd_dom"/>
</dbReference>
<evidence type="ECO:0000313" key="3">
    <source>
        <dbReference type="EMBL" id="PWQ99447.1"/>
    </source>
</evidence>
<reference evidence="3 4" key="1">
    <citation type="submission" date="2018-05" db="EMBL/GenBank/DDBJ databases">
        <title>Leucothrix arctica sp. nov., isolated from Arctic seawater.</title>
        <authorList>
            <person name="Choi A."/>
            <person name="Baek K."/>
        </authorList>
    </citation>
    <scope>NUCLEOTIDE SEQUENCE [LARGE SCALE GENOMIC DNA]</scope>
    <source>
        <strain evidence="3 4">JCM 18388</strain>
    </source>
</reference>
<dbReference type="EMBL" id="QGKM01000010">
    <property type="protein sequence ID" value="PWQ99447.1"/>
    <property type="molecule type" value="Genomic_DNA"/>
</dbReference>
<keyword evidence="3" id="KW-0346">Stress response</keyword>